<evidence type="ECO:0000256" key="2">
    <source>
        <dbReference type="ARBA" id="ARBA00006247"/>
    </source>
</evidence>
<dbReference type="PROSITE" id="PS00759">
    <property type="entry name" value="ARGE_DAPE_CPG2_2"/>
    <property type="match status" value="1"/>
</dbReference>
<dbReference type="PANTHER" id="PTHR43808:SF8">
    <property type="entry name" value="PEPTIDASE M20 DIMERISATION DOMAIN-CONTAINING PROTEIN"/>
    <property type="match status" value="1"/>
</dbReference>
<dbReference type="InterPro" id="IPR011650">
    <property type="entry name" value="Peptidase_M20_dimer"/>
</dbReference>
<reference evidence="7 8" key="1">
    <citation type="journal article" date="2015" name="Int. J. Syst. Evol. Microbiol.">
        <title>Thermococcus eurythermalis sp. nov., a conditional piezophilic hyperthermophilic archaeon with a wide temperature range isolated from an oil-immersed chimney in the Guaymas Basin.</title>
        <authorList>
            <person name="Zhao W."/>
            <person name="Zeng X."/>
            <person name="Xiao X."/>
        </authorList>
    </citation>
    <scope>NUCLEOTIDE SEQUENCE [LARGE SCALE GENOMIC DNA]</scope>
    <source>
        <strain evidence="7 8">A501</strain>
    </source>
</reference>
<dbReference type="GO" id="GO:0046872">
    <property type="term" value="F:metal ion binding"/>
    <property type="evidence" value="ECO:0007669"/>
    <property type="project" value="UniProtKB-KW"/>
</dbReference>
<dbReference type="GO" id="GO:0016787">
    <property type="term" value="F:hydrolase activity"/>
    <property type="evidence" value="ECO:0007669"/>
    <property type="project" value="UniProtKB-KW"/>
</dbReference>
<dbReference type="GeneID" id="25152069"/>
<dbReference type="PANTHER" id="PTHR43808">
    <property type="entry name" value="ACETYLORNITHINE DEACETYLASE"/>
    <property type="match status" value="1"/>
</dbReference>
<dbReference type="OrthoDB" id="24854at2157"/>
<dbReference type="Proteomes" id="UP000029980">
    <property type="component" value="Chromosome"/>
</dbReference>
<evidence type="ECO:0000259" key="6">
    <source>
        <dbReference type="Pfam" id="PF07687"/>
    </source>
</evidence>
<dbReference type="SUPFAM" id="SSF53187">
    <property type="entry name" value="Zn-dependent exopeptidases"/>
    <property type="match status" value="1"/>
</dbReference>
<keyword evidence="4" id="KW-0378">Hydrolase</keyword>
<evidence type="ECO:0000256" key="5">
    <source>
        <dbReference type="ARBA" id="ARBA00022833"/>
    </source>
</evidence>
<dbReference type="SUPFAM" id="SSF55031">
    <property type="entry name" value="Bacterial exopeptidase dimerisation domain"/>
    <property type="match status" value="1"/>
</dbReference>
<evidence type="ECO:0000256" key="3">
    <source>
        <dbReference type="ARBA" id="ARBA00022723"/>
    </source>
</evidence>
<dbReference type="Pfam" id="PF01546">
    <property type="entry name" value="Peptidase_M20"/>
    <property type="match status" value="1"/>
</dbReference>
<dbReference type="InterPro" id="IPR002933">
    <property type="entry name" value="Peptidase_M20"/>
</dbReference>
<comment type="similarity">
    <text evidence="2">Belongs to the peptidase M20A family.</text>
</comment>
<evidence type="ECO:0000256" key="4">
    <source>
        <dbReference type="ARBA" id="ARBA00022801"/>
    </source>
</evidence>
<dbReference type="RefSeq" id="WP_050002068.1">
    <property type="nucleotide sequence ID" value="NZ_CP008887.1"/>
</dbReference>
<organism evidence="7 8">
    <name type="scientific">Thermococcus eurythermalis</name>
    <dbReference type="NCBI Taxonomy" id="1505907"/>
    <lineage>
        <taxon>Archaea</taxon>
        <taxon>Methanobacteriati</taxon>
        <taxon>Methanobacteriota</taxon>
        <taxon>Thermococci</taxon>
        <taxon>Thermococcales</taxon>
        <taxon>Thermococcaceae</taxon>
        <taxon>Thermococcus</taxon>
    </lineage>
</organism>
<keyword evidence="5" id="KW-0862">Zinc</keyword>
<accession>A0A097QRI5</accession>
<dbReference type="Gene3D" id="3.40.630.10">
    <property type="entry name" value="Zn peptidases"/>
    <property type="match status" value="1"/>
</dbReference>
<dbReference type="Pfam" id="PF07687">
    <property type="entry name" value="M20_dimer"/>
    <property type="match status" value="1"/>
</dbReference>
<keyword evidence="3" id="KW-0479">Metal-binding</keyword>
<dbReference type="InterPro" id="IPR001261">
    <property type="entry name" value="ArgE/DapE_CS"/>
</dbReference>
<name>A0A097QRI5_9EURY</name>
<protein>
    <submittedName>
        <fullName evidence="7">Deacylase</fullName>
    </submittedName>
</protein>
<dbReference type="Gene3D" id="3.30.70.360">
    <property type="match status" value="1"/>
</dbReference>
<feature type="domain" description="Peptidase M20 dimerisation" evidence="6">
    <location>
        <begin position="165"/>
        <end position="268"/>
    </location>
</feature>
<comment type="cofactor">
    <cofactor evidence="1">
        <name>Zn(2+)</name>
        <dbReference type="ChEBI" id="CHEBI:29105"/>
    </cofactor>
</comment>
<keyword evidence="8" id="KW-1185">Reference proteome</keyword>
<sequence>MDEFELLKKLVAIESPFGREGEISRFIASLLEEHGFDVETLPVEGFGDDVLAYLPGRGLTVVLNGHMDTVNLSPGWTRNPKGELDGDRFYGLGSVDMKAGLAVLLSLFVEMGELSKRERPNLIFTAVSDEEGYSRGTWELIKSGKLENADLVLVAEPTRERLMLGARGRFVITVRARGKKAHAARPWLGVNAIEELAKLVSNLERIRPKSHLKLGRGSYCTLYMRGEADGLSVPDYAEAIIDRHTVIGEDWERVEAELRKLAERVGVKAELEIEKFPRPTPDMLPYVVRENLHEVKLFKRAYTSATGEGPEVTYGRSVGDFNYFATYLGKPTLVFGPEGGNWHASDEWVSVSSMRRVKETYRAFLASLV</sequence>
<gene>
    <name evidence="7" type="ORF">TEU_01310</name>
</gene>
<proteinExistence type="inferred from homology"/>
<evidence type="ECO:0000313" key="7">
    <source>
        <dbReference type="EMBL" id="AIU69083.1"/>
    </source>
</evidence>
<dbReference type="AlphaFoldDB" id="A0A097QRI5"/>
<dbReference type="STRING" id="1505907.TEU_01310"/>
<evidence type="ECO:0000313" key="8">
    <source>
        <dbReference type="Proteomes" id="UP000029980"/>
    </source>
</evidence>
<dbReference type="EMBL" id="CP008887">
    <property type="protein sequence ID" value="AIU69083.1"/>
    <property type="molecule type" value="Genomic_DNA"/>
</dbReference>
<dbReference type="HOGENOM" id="CLU_021802_1_0_2"/>
<dbReference type="InterPro" id="IPR036264">
    <property type="entry name" value="Bact_exopeptidase_dim_dom"/>
</dbReference>
<evidence type="ECO:0000256" key="1">
    <source>
        <dbReference type="ARBA" id="ARBA00001947"/>
    </source>
</evidence>
<dbReference type="KEGG" id="teu:TEU_01310"/>
<dbReference type="InterPro" id="IPR050072">
    <property type="entry name" value="Peptidase_M20A"/>
</dbReference>